<keyword evidence="3" id="KW-1185">Reference proteome</keyword>
<comment type="caution">
    <text evidence="2">The sequence shown here is derived from an EMBL/GenBank/DDBJ whole genome shotgun (WGS) entry which is preliminary data.</text>
</comment>
<dbReference type="RefSeq" id="WP_201310854.1">
    <property type="nucleotide sequence ID" value="NZ_BLYI01000031.1"/>
</dbReference>
<organism evidence="2 3">
    <name type="scientific">Anaerostipes butyraticus</name>
    <dbReference type="NCBI Taxonomy" id="645466"/>
    <lineage>
        <taxon>Bacteria</taxon>
        <taxon>Bacillati</taxon>
        <taxon>Bacillota</taxon>
        <taxon>Clostridia</taxon>
        <taxon>Lachnospirales</taxon>
        <taxon>Lachnospiraceae</taxon>
        <taxon>Anaerostipes</taxon>
    </lineage>
</organism>
<feature type="transmembrane region" description="Helical" evidence="1">
    <location>
        <begin position="21"/>
        <end position="39"/>
    </location>
</feature>
<name>A0A916VDF4_9FIRM</name>
<dbReference type="GO" id="GO:0005886">
    <property type="term" value="C:plasma membrane"/>
    <property type="evidence" value="ECO:0007669"/>
    <property type="project" value="UniProtKB-SubCell"/>
</dbReference>
<accession>A0A916VDF4</accession>
<keyword evidence="1" id="KW-0472">Membrane</keyword>
<evidence type="ECO:0000256" key="1">
    <source>
        <dbReference type="SAM" id="Phobius"/>
    </source>
</evidence>
<sequence length="257" mass="28693">MIQWTAFLKKEWIEFTRSKRVWIVLAVCIFFGIMNPAIAKLTPWMLEYFSDSFSEMGIVAGQVQIDALTSWAQFDKNYSLLLILILLLLSNLLTEEYQKGTLIPIITRGMSRWKVLTVKSAMAAAVWTAGYWLCVLITYGYNEYFWGNQTADHLFLYCGCLYLAGLWMTIALISASAYFSSSTGVILCSILEFALSYCIGMTDAAGRYVPTHLLNASLLLSGNAEISDYAASALVTGIIAAVHLALAVFIFQRKNLC</sequence>
<dbReference type="EMBL" id="BLYI01000031">
    <property type="protein sequence ID" value="GFO85148.1"/>
    <property type="molecule type" value="Genomic_DNA"/>
</dbReference>
<feature type="transmembrane region" description="Helical" evidence="1">
    <location>
        <begin position="185"/>
        <end position="209"/>
    </location>
</feature>
<dbReference type="GO" id="GO:0140359">
    <property type="term" value="F:ABC-type transporter activity"/>
    <property type="evidence" value="ECO:0007669"/>
    <property type="project" value="InterPro"/>
</dbReference>
<evidence type="ECO:0000313" key="3">
    <source>
        <dbReference type="Proteomes" id="UP000613208"/>
    </source>
</evidence>
<dbReference type="Proteomes" id="UP000613208">
    <property type="component" value="Unassembled WGS sequence"/>
</dbReference>
<keyword evidence="1" id="KW-0812">Transmembrane</keyword>
<gene>
    <name evidence="2" type="ORF">ANBU17_14950</name>
</gene>
<feature type="transmembrane region" description="Helical" evidence="1">
    <location>
        <begin position="78"/>
        <end position="94"/>
    </location>
</feature>
<keyword evidence="1" id="KW-1133">Transmembrane helix</keyword>
<proteinExistence type="predicted"/>
<reference evidence="2" key="1">
    <citation type="submission" date="2020-06" db="EMBL/GenBank/DDBJ databases">
        <title>Characterization of fructooligosaccharide metabolism and fructooligosaccharide-degrading enzymes in human commensal butyrate producers.</title>
        <authorList>
            <person name="Tanno H."/>
            <person name="Fujii T."/>
            <person name="Hirano K."/>
            <person name="Maeno S."/>
            <person name="Tonozuka T."/>
            <person name="Sakamoto M."/>
            <person name="Ohkuma M."/>
            <person name="Tochio T."/>
            <person name="Endo A."/>
        </authorList>
    </citation>
    <scope>NUCLEOTIDE SEQUENCE</scope>
    <source>
        <strain evidence="2">JCM 17466</strain>
    </source>
</reference>
<evidence type="ECO:0000313" key="2">
    <source>
        <dbReference type="EMBL" id="GFO85148.1"/>
    </source>
</evidence>
<feature type="transmembrane region" description="Helical" evidence="1">
    <location>
        <begin position="115"/>
        <end position="142"/>
    </location>
</feature>
<dbReference type="AlphaFoldDB" id="A0A916VDF4"/>
<feature type="transmembrane region" description="Helical" evidence="1">
    <location>
        <begin position="229"/>
        <end position="251"/>
    </location>
</feature>
<feature type="transmembrane region" description="Helical" evidence="1">
    <location>
        <begin position="154"/>
        <end position="173"/>
    </location>
</feature>
<protein>
    <submittedName>
        <fullName evidence="2">Membrane protein</fullName>
    </submittedName>
</protein>